<dbReference type="EMBL" id="AP024525">
    <property type="protein sequence ID" value="BCT75454.1"/>
    <property type="molecule type" value="Genomic_DNA"/>
</dbReference>
<gene>
    <name evidence="5" type="ORF">SCMU_12960</name>
</gene>
<evidence type="ECO:0000256" key="1">
    <source>
        <dbReference type="ARBA" id="ARBA00023015"/>
    </source>
</evidence>
<dbReference type="PROSITE" id="PS50043">
    <property type="entry name" value="HTH_LUXR_2"/>
    <property type="match status" value="1"/>
</dbReference>
<dbReference type="InterPro" id="IPR000792">
    <property type="entry name" value="Tscrpt_reg_LuxR_C"/>
</dbReference>
<proteinExistence type="predicted"/>
<sequence>MVRLMQARLDALAGKVTVLPVAPSQASPVLTQREREVAVLAATGTSNRRIAEDLGLSVRTVEGHLYQVFAKLSVANRSELAGVVGNGGREGQP</sequence>
<dbReference type="PANTHER" id="PTHR44688">
    <property type="entry name" value="DNA-BINDING TRANSCRIPTIONAL ACTIVATOR DEVR_DOSR"/>
    <property type="match status" value="1"/>
</dbReference>
<organism evidence="5 6">
    <name type="scientific">Sinomonas cyclohexanicum</name>
    <name type="common">Corynebacterium cyclohexanicum</name>
    <dbReference type="NCBI Taxonomy" id="322009"/>
    <lineage>
        <taxon>Bacteria</taxon>
        <taxon>Bacillati</taxon>
        <taxon>Actinomycetota</taxon>
        <taxon>Actinomycetes</taxon>
        <taxon>Micrococcales</taxon>
        <taxon>Micrococcaceae</taxon>
        <taxon>Sinomonas</taxon>
    </lineage>
</organism>
<name>A0ABN6FFN4_SINCY</name>
<keyword evidence="3" id="KW-0804">Transcription</keyword>
<accession>A0ABN6FFN4</accession>
<keyword evidence="6" id="KW-1185">Reference proteome</keyword>
<dbReference type="SUPFAM" id="SSF46894">
    <property type="entry name" value="C-terminal effector domain of the bipartite response regulators"/>
    <property type="match status" value="1"/>
</dbReference>
<dbReference type="Pfam" id="PF00196">
    <property type="entry name" value="GerE"/>
    <property type="match status" value="1"/>
</dbReference>
<evidence type="ECO:0000313" key="5">
    <source>
        <dbReference type="EMBL" id="BCT75454.1"/>
    </source>
</evidence>
<dbReference type="Gene3D" id="1.10.10.10">
    <property type="entry name" value="Winged helix-like DNA-binding domain superfamily/Winged helix DNA-binding domain"/>
    <property type="match status" value="1"/>
</dbReference>
<keyword evidence="1" id="KW-0805">Transcription regulation</keyword>
<dbReference type="PRINTS" id="PR00038">
    <property type="entry name" value="HTHLUXR"/>
</dbReference>
<dbReference type="InterPro" id="IPR036388">
    <property type="entry name" value="WH-like_DNA-bd_sf"/>
</dbReference>
<evidence type="ECO:0000313" key="6">
    <source>
        <dbReference type="Proteomes" id="UP001319861"/>
    </source>
</evidence>
<feature type="domain" description="HTH luxR-type" evidence="4">
    <location>
        <begin position="23"/>
        <end position="88"/>
    </location>
</feature>
<keyword evidence="2" id="KW-0238">DNA-binding</keyword>
<evidence type="ECO:0000259" key="4">
    <source>
        <dbReference type="PROSITE" id="PS50043"/>
    </source>
</evidence>
<dbReference type="InterPro" id="IPR016032">
    <property type="entry name" value="Sig_transdc_resp-reg_C-effctor"/>
</dbReference>
<dbReference type="CDD" id="cd06170">
    <property type="entry name" value="LuxR_C_like"/>
    <property type="match status" value="1"/>
</dbReference>
<evidence type="ECO:0000256" key="3">
    <source>
        <dbReference type="ARBA" id="ARBA00023163"/>
    </source>
</evidence>
<reference evidence="5 6" key="1">
    <citation type="journal article" date="2021" name="J. Biosci. Bioeng.">
        <title>Identification and characterization of a chc gene cluster responsible for the aromatization pathway of cyclohexanecarboxylate degradation in Sinomonas cyclohexanicum ATCC 51369.</title>
        <authorList>
            <person name="Yamamoto T."/>
            <person name="Hasegawa Y."/>
            <person name="Lau P.C.K."/>
            <person name="Iwaki H."/>
        </authorList>
    </citation>
    <scope>NUCLEOTIDE SEQUENCE [LARGE SCALE GENOMIC DNA]</scope>
    <source>
        <strain evidence="5 6">ATCC 51369</strain>
    </source>
</reference>
<protein>
    <recommendedName>
        <fullName evidence="4">HTH luxR-type domain-containing protein</fullName>
    </recommendedName>
</protein>
<dbReference type="PANTHER" id="PTHR44688:SF16">
    <property type="entry name" value="DNA-BINDING TRANSCRIPTIONAL ACTIVATOR DEVR_DOSR"/>
    <property type="match status" value="1"/>
</dbReference>
<dbReference type="SMART" id="SM00421">
    <property type="entry name" value="HTH_LUXR"/>
    <property type="match status" value="1"/>
</dbReference>
<evidence type="ECO:0000256" key="2">
    <source>
        <dbReference type="ARBA" id="ARBA00023125"/>
    </source>
</evidence>
<dbReference type="Proteomes" id="UP001319861">
    <property type="component" value="Chromosome"/>
</dbReference>